<accession>A0ABX2JI94</accession>
<dbReference type="InterPro" id="IPR021255">
    <property type="entry name" value="DUF2807"/>
</dbReference>
<dbReference type="RefSeq" id="WP_174194737.1">
    <property type="nucleotide sequence ID" value="NZ_JABULH010000005.1"/>
</dbReference>
<evidence type="ECO:0000313" key="3">
    <source>
        <dbReference type="EMBL" id="NTS66127.1"/>
    </source>
</evidence>
<dbReference type="EMBL" id="JABULH010000005">
    <property type="protein sequence ID" value="NTS66127.1"/>
    <property type="molecule type" value="Genomic_DNA"/>
</dbReference>
<dbReference type="Pfam" id="PF10988">
    <property type="entry name" value="DUF2807"/>
    <property type="match status" value="1"/>
</dbReference>
<dbReference type="Proteomes" id="UP000621447">
    <property type="component" value="Unassembled WGS sequence"/>
</dbReference>
<feature type="signal peptide" evidence="1">
    <location>
        <begin position="1"/>
        <end position="20"/>
    </location>
</feature>
<evidence type="ECO:0000259" key="2">
    <source>
        <dbReference type="Pfam" id="PF10988"/>
    </source>
</evidence>
<organism evidence="3 4">
    <name type="scientific">Sphingomonas hominis</name>
    <dbReference type="NCBI Taxonomy" id="2741495"/>
    <lineage>
        <taxon>Bacteria</taxon>
        <taxon>Pseudomonadati</taxon>
        <taxon>Pseudomonadota</taxon>
        <taxon>Alphaproteobacteria</taxon>
        <taxon>Sphingomonadales</taxon>
        <taxon>Sphingomonadaceae</taxon>
        <taxon>Sphingomonas</taxon>
    </lineage>
</organism>
<name>A0ABX2JI94_9SPHN</name>
<keyword evidence="4" id="KW-1185">Reference proteome</keyword>
<feature type="chain" id="PRO_5045736155" evidence="1">
    <location>
        <begin position="21"/>
        <end position="235"/>
    </location>
</feature>
<reference evidence="3 4" key="1">
    <citation type="submission" date="2020-06" db="EMBL/GenBank/DDBJ databases">
        <title>Sphingomonas hominis sp. nov., a member of the Sphingomonas, isolated from the hair of a 22-year-old girl.</title>
        <authorList>
            <person name="Zhang D.-F."/>
            <person name="Cui X.-W."/>
        </authorList>
    </citation>
    <scope>NUCLEOTIDE SEQUENCE [LARGE SCALE GENOMIC DNA]</scope>
    <source>
        <strain evidence="3 4">HHU CXW</strain>
    </source>
</reference>
<protein>
    <submittedName>
        <fullName evidence="3">DUF2807 domain-containing protein</fullName>
    </submittedName>
</protein>
<sequence>MIRLRALAPLFLLVAAPAQAAERVWNIASFDRVRVDGPFEVRIATGTSPRARASADAALLERLRLEVQGSTLSLRLDRGTGDYAQRGSDAVPVFTLSTNALRGVTLLSGAKVAVTRMAGTRLDLGVTGTGALSVAEASADQLNATVIGSGTIRVGGRAGKARLVTNGPGTIDAAALSAGELFVSLDGTGETRAAARYGAEIASTGMGRVSVSGNPKCTVRAAAGGPVTCGALPAR</sequence>
<comment type="caution">
    <text evidence="3">The sequence shown here is derived from an EMBL/GenBank/DDBJ whole genome shotgun (WGS) entry which is preliminary data.</text>
</comment>
<proteinExistence type="predicted"/>
<gene>
    <name evidence="3" type="ORF">HRV97_13260</name>
</gene>
<evidence type="ECO:0000313" key="4">
    <source>
        <dbReference type="Proteomes" id="UP000621447"/>
    </source>
</evidence>
<evidence type="ECO:0000256" key="1">
    <source>
        <dbReference type="SAM" id="SignalP"/>
    </source>
</evidence>
<keyword evidence="1" id="KW-0732">Signal</keyword>
<dbReference type="Gene3D" id="2.160.20.120">
    <property type="match status" value="1"/>
</dbReference>
<feature type="domain" description="Putative auto-transporter adhesin head GIN" evidence="2">
    <location>
        <begin position="30"/>
        <end position="215"/>
    </location>
</feature>